<feature type="transmembrane region" description="Helical" evidence="1">
    <location>
        <begin position="18"/>
        <end position="38"/>
    </location>
</feature>
<dbReference type="PANTHER" id="PTHR33444">
    <property type="entry name" value="SI:DKEY-19B23.12-RELATED"/>
    <property type="match status" value="1"/>
</dbReference>
<feature type="transmembrane region" description="Helical" evidence="1">
    <location>
        <begin position="94"/>
        <end position="120"/>
    </location>
</feature>
<dbReference type="InterPro" id="IPR040350">
    <property type="entry name" value="TMEM272"/>
</dbReference>
<sequence length="132" mass="15178">QDIWSAVYLNECPQQHYIPVYLVVCGVFCIGPALLCCLPCCPGLDVFCIIWNGLVAVFMFCWFITGSVWIYSIYPPNYNYNSTEPVEPYCNKTLYLFAFWTTTLGFIPLAFSVLICVLHFSRRGFTNVFFFA</sequence>
<organism evidence="2 3">
    <name type="scientific">Astyanax mexicanus</name>
    <name type="common">Blind cave fish</name>
    <name type="synonym">Astyanax fasciatus mexicanus</name>
    <dbReference type="NCBI Taxonomy" id="7994"/>
    <lineage>
        <taxon>Eukaryota</taxon>
        <taxon>Metazoa</taxon>
        <taxon>Chordata</taxon>
        <taxon>Craniata</taxon>
        <taxon>Vertebrata</taxon>
        <taxon>Euteleostomi</taxon>
        <taxon>Actinopterygii</taxon>
        <taxon>Neopterygii</taxon>
        <taxon>Teleostei</taxon>
        <taxon>Ostariophysi</taxon>
        <taxon>Characiformes</taxon>
        <taxon>Characoidei</taxon>
        <taxon>Acestrorhamphidae</taxon>
        <taxon>Acestrorhamphinae</taxon>
        <taxon>Astyanax</taxon>
    </lineage>
</organism>
<accession>A0A8B9HGA5</accession>
<dbReference type="Ensembl" id="ENSAMXT00005014380.1">
    <property type="protein sequence ID" value="ENSAMXP00005012986.1"/>
    <property type="gene ID" value="ENSAMXG00005006989.1"/>
</dbReference>
<dbReference type="AlphaFoldDB" id="A0A8B9HGA5"/>
<keyword evidence="1" id="KW-1133">Transmembrane helix</keyword>
<protein>
    <submittedName>
        <fullName evidence="2">Uncharacterized protein</fullName>
    </submittedName>
</protein>
<keyword evidence="1" id="KW-0472">Membrane</keyword>
<evidence type="ECO:0000256" key="1">
    <source>
        <dbReference type="SAM" id="Phobius"/>
    </source>
</evidence>
<evidence type="ECO:0000313" key="2">
    <source>
        <dbReference type="Ensembl" id="ENSAMXP00005012986.1"/>
    </source>
</evidence>
<dbReference type="OrthoDB" id="6157510at2759"/>
<keyword evidence="1" id="KW-0812">Transmembrane</keyword>
<dbReference type="PANTHER" id="PTHR33444:SF2">
    <property type="entry name" value="MARVEL DOMAIN-CONTAINING PROTEIN"/>
    <property type="match status" value="1"/>
</dbReference>
<feature type="transmembrane region" description="Helical" evidence="1">
    <location>
        <begin position="50"/>
        <end position="74"/>
    </location>
</feature>
<dbReference type="Proteomes" id="UP000694621">
    <property type="component" value="Unplaced"/>
</dbReference>
<evidence type="ECO:0000313" key="3">
    <source>
        <dbReference type="Proteomes" id="UP000694621"/>
    </source>
</evidence>
<proteinExistence type="predicted"/>
<name>A0A8B9HGA5_ASTMX</name>
<reference evidence="2" key="1">
    <citation type="submission" date="2025-08" db="UniProtKB">
        <authorList>
            <consortium name="Ensembl"/>
        </authorList>
    </citation>
    <scope>IDENTIFICATION</scope>
</reference>